<comment type="caution">
    <text evidence="3">The sequence shown here is derived from an EMBL/GenBank/DDBJ whole genome shotgun (WGS) entry which is preliminary data.</text>
</comment>
<evidence type="ECO:0000259" key="2">
    <source>
        <dbReference type="Pfam" id="PF14111"/>
    </source>
</evidence>
<dbReference type="AlphaFoldDB" id="A0A6L2NFQ0"/>
<feature type="region of interest" description="Disordered" evidence="1">
    <location>
        <begin position="73"/>
        <end position="92"/>
    </location>
</feature>
<accession>A0A6L2NFQ0</accession>
<reference evidence="3" key="1">
    <citation type="journal article" date="2019" name="Sci. Rep.">
        <title>Draft genome of Tanacetum cinerariifolium, the natural source of mosquito coil.</title>
        <authorList>
            <person name="Yamashiro T."/>
            <person name="Shiraishi A."/>
            <person name="Satake H."/>
            <person name="Nakayama K."/>
        </authorList>
    </citation>
    <scope>NUCLEOTIDE SEQUENCE</scope>
</reference>
<gene>
    <name evidence="3" type="ORF">Tci_057059</name>
</gene>
<protein>
    <recommendedName>
        <fullName evidence="2">DUF4283 domain-containing protein</fullName>
    </recommendedName>
</protein>
<proteinExistence type="predicted"/>
<evidence type="ECO:0000256" key="1">
    <source>
        <dbReference type="SAM" id="MobiDB-lite"/>
    </source>
</evidence>
<dbReference type="PANTHER" id="PTHR33116:SF84">
    <property type="entry name" value="RNA-DIRECTED DNA POLYMERASE"/>
    <property type="match status" value="1"/>
</dbReference>
<dbReference type="PANTHER" id="PTHR33116">
    <property type="entry name" value="REVERSE TRANSCRIPTASE ZINC-BINDING DOMAIN-CONTAINING PROTEIN-RELATED-RELATED"/>
    <property type="match status" value="1"/>
</dbReference>
<feature type="domain" description="DUF4283" evidence="2">
    <location>
        <begin position="140"/>
        <end position="186"/>
    </location>
</feature>
<evidence type="ECO:0000313" key="3">
    <source>
        <dbReference type="EMBL" id="GEU85081.1"/>
    </source>
</evidence>
<dbReference type="EMBL" id="BKCJ010009033">
    <property type="protein sequence ID" value="GEU85081.1"/>
    <property type="molecule type" value="Genomic_DNA"/>
</dbReference>
<dbReference type="InterPro" id="IPR025558">
    <property type="entry name" value="DUF4283"/>
</dbReference>
<name>A0A6L2NFQ0_TANCI</name>
<sequence>MCAEGDLRPQPQLQADPCPTRVPLWPLTIISEILEKPRIGLAYERGSLTPQKVVDGMLKEEIYNNERKLNMKANNIEDSNTEENKSGHKSRKTYANATKSNGWYETNKLLFVPTELNEARDEVVVFDEELVELGSKKYKDIVDNGNGNWLFKFNNDVGMNVVANQSPWMVNSMPLMVYKWDPNIGMKKVEHTKLPIWVKLTEVLMEAWTTKGISAIRSSIGRPLIMDNMTTYVCKNGVGRTEYARVLVETDASKGLKELVKLQYRDKNQNKRVRTEEKLANEKVEVTKVPIGQKEDAFIQYNEKERNERLDDLEGIIKDVYEDEFIAARSLVADEVNVKRLRNQLKATKMEVNNAPYDYKIKEVAALTLAEYNEDIEKEGNCVEGPKVADEFVKHFKNFLGLSSLVHHLDSLSNIFTSTLTNSEENEMVTEITDNEIKMFMFGIDDYSVKVIQESLDKFNNVSGLKPNMSKSTIFFGNVKMEDHRKILNVMPFTVVKFHVKYLGVPLITKRLSMEECKQILDKVKNKVDDWKNKFLSYAGRVQLIASILGSMQML</sequence>
<dbReference type="Pfam" id="PF14111">
    <property type="entry name" value="DUF4283"/>
    <property type="match status" value="1"/>
</dbReference>
<organism evidence="3">
    <name type="scientific">Tanacetum cinerariifolium</name>
    <name type="common">Dalmatian daisy</name>
    <name type="synonym">Chrysanthemum cinerariifolium</name>
    <dbReference type="NCBI Taxonomy" id="118510"/>
    <lineage>
        <taxon>Eukaryota</taxon>
        <taxon>Viridiplantae</taxon>
        <taxon>Streptophyta</taxon>
        <taxon>Embryophyta</taxon>
        <taxon>Tracheophyta</taxon>
        <taxon>Spermatophyta</taxon>
        <taxon>Magnoliopsida</taxon>
        <taxon>eudicotyledons</taxon>
        <taxon>Gunneridae</taxon>
        <taxon>Pentapetalae</taxon>
        <taxon>asterids</taxon>
        <taxon>campanulids</taxon>
        <taxon>Asterales</taxon>
        <taxon>Asteraceae</taxon>
        <taxon>Asteroideae</taxon>
        <taxon>Anthemideae</taxon>
        <taxon>Anthemidinae</taxon>
        <taxon>Tanacetum</taxon>
    </lineage>
</organism>